<comment type="caution">
    <text evidence="1">The sequence shown here is derived from an EMBL/GenBank/DDBJ whole genome shotgun (WGS) entry which is preliminary data.</text>
</comment>
<protein>
    <recommendedName>
        <fullName evidence="3">Reverse transcriptase zinc-binding domain-containing protein</fullName>
    </recommendedName>
</protein>
<reference evidence="1 2" key="1">
    <citation type="journal article" date="2023" name="Plants (Basel)">
        <title>Bridging the Gap: Combining Genomics and Transcriptomics Approaches to Understand Stylosanthes scabra, an Orphan Legume from the Brazilian Caatinga.</title>
        <authorList>
            <person name="Ferreira-Neto J.R.C."/>
            <person name="da Silva M.D."/>
            <person name="Binneck E."/>
            <person name="de Melo N.F."/>
            <person name="da Silva R.H."/>
            <person name="de Melo A.L.T.M."/>
            <person name="Pandolfi V."/>
            <person name="Bustamante F.O."/>
            <person name="Brasileiro-Vidal A.C."/>
            <person name="Benko-Iseppon A.M."/>
        </authorList>
    </citation>
    <scope>NUCLEOTIDE SEQUENCE [LARGE SCALE GENOMIC DNA]</scope>
    <source>
        <tissue evidence="1">Leaves</tissue>
    </source>
</reference>
<proteinExistence type="predicted"/>
<sequence length="115" mass="13568">MGNDILRQVAFEGWRPCVGNGKIIKFWVDRWIREVELKEKFPRLFRNSLQKNSVIDKCGYWGQTHAQWCGVLTQMEAIQQNPSWMLSWENCSGCHKTNRPLTVFGVEEFPQDMNF</sequence>
<evidence type="ECO:0000313" key="1">
    <source>
        <dbReference type="EMBL" id="MED6135411.1"/>
    </source>
</evidence>
<evidence type="ECO:0000313" key="2">
    <source>
        <dbReference type="Proteomes" id="UP001341840"/>
    </source>
</evidence>
<accession>A0ABU6SG95</accession>
<gene>
    <name evidence="1" type="ORF">PIB30_046225</name>
</gene>
<organism evidence="1 2">
    <name type="scientific">Stylosanthes scabra</name>
    <dbReference type="NCBI Taxonomy" id="79078"/>
    <lineage>
        <taxon>Eukaryota</taxon>
        <taxon>Viridiplantae</taxon>
        <taxon>Streptophyta</taxon>
        <taxon>Embryophyta</taxon>
        <taxon>Tracheophyta</taxon>
        <taxon>Spermatophyta</taxon>
        <taxon>Magnoliopsida</taxon>
        <taxon>eudicotyledons</taxon>
        <taxon>Gunneridae</taxon>
        <taxon>Pentapetalae</taxon>
        <taxon>rosids</taxon>
        <taxon>fabids</taxon>
        <taxon>Fabales</taxon>
        <taxon>Fabaceae</taxon>
        <taxon>Papilionoideae</taxon>
        <taxon>50 kb inversion clade</taxon>
        <taxon>dalbergioids sensu lato</taxon>
        <taxon>Dalbergieae</taxon>
        <taxon>Pterocarpus clade</taxon>
        <taxon>Stylosanthes</taxon>
    </lineage>
</organism>
<dbReference type="EMBL" id="JASCZI010060702">
    <property type="protein sequence ID" value="MED6135411.1"/>
    <property type="molecule type" value="Genomic_DNA"/>
</dbReference>
<dbReference type="PANTHER" id="PTHR36617">
    <property type="entry name" value="PROTEIN, PUTATIVE-RELATED"/>
    <property type="match status" value="1"/>
</dbReference>
<dbReference type="PANTHER" id="PTHR36617:SF15">
    <property type="entry name" value="REVERSE TRANSCRIPTASE ZINC-BINDING DOMAIN-CONTAINING PROTEIN"/>
    <property type="match status" value="1"/>
</dbReference>
<keyword evidence="2" id="KW-1185">Reference proteome</keyword>
<evidence type="ECO:0008006" key="3">
    <source>
        <dbReference type="Google" id="ProtNLM"/>
    </source>
</evidence>
<name>A0ABU6SG95_9FABA</name>
<dbReference type="Proteomes" id="UP001341840">
    <property type="component" value="Unassembled WGS sequence"/>
</dbReference>